<sequence length="129" mass="14011">MLSIATEVTAAAATFDATTLDVIGGRSVAALVAAEEVDRGDKEVVREYFNNIRFQQWRKIYGEMDEVNRVQMDIRIGHSKIVENVMQMLTDEGPLEGVTMCDAGCGTVDSPSEAGRIGAGQRYICCDGC</sequence>
<evidence type="ECO:0000313" key="1">
    <source>
        <dbReference type="EMBL" id="KAK2981246.1"/>
    </source>
</evidence>
<gene>
    <name evidence="1" type="ORF">RJ640_030635</name>
</gene>
<organism evidence="1 2">
    <name type="scientific">Escallonia rubra</name>
    <dbReference type="NCBI Taxonomy" id="112253"/>
    <lineage>
        <taxon>Eukaryota</taxon>
        <taxon>Viridiplantae</taxon>
        <taxon>Streptophyta</taxon>
        <taxon>Embryophyta</taxon>
        <taxon>Tracheophyta</taxon>
        <taxon>Spermatophyta</taxon>
        <taxon>Magnoliopsida</taxon>
        <taxon>eudicotyledons</taxon>
        <taxon>Gunneridae</taxon>
        <taxon>Pentapetalae</taxon>
        <taxon>asterids</taxon>
        <taxon>campanulids</taxon>
        <taxon>Escalloniales</taxon>
        <taxon>Escalloniaceae</taxon>
        <taxon>Escallonia</taxon>
    </lineage>
</organism>
<dbReference type="AlphaFoldDB" id="A0AA88RFA0"/>
<dbReference type="EMBL" id="JAVXUO010001548">
    <property type="protein sequence ID" value="KAK2981246.1"/>
    <property type="molecule type" value="Genomic_DNA"/>
</dbReference>
<accession>A0AA88RFA0</accession>
<protein>
    <submittedName>
        <fullName evidence="1">Uncharacterized protein</fullName>
    </submittedName>
</protein>
<keyword evidence="2" id="KW-1185">Reference proteome</keyword>
<comment type="caution">
    <text evidence="1">The sequence shown here is derived from an EMBL/GenBank/DDBJ whole genome shotgun (WGS) entry which is preliminary data.</text>
</comment>
<dbReference type="Gene3D" id="3.40.50.150">
    <property type="entry name" value="Vaccinia Virus protein VP39"/>
    <property type="match status" value="1"/>
</dbReference>
<dbReference type="InterPro" id="IPR029063">
    <property type="entry name" value="SAM-dependent_MTases_sf"/>
</dbReference>
<proteinExistence type="predicted"/>
<reference evidence="1" key="1">
    <citation type="submission" date="2022-12" db="EMBL/GenBank/DDBJ databases">
        <title>Draft genome assemblies for two species of Escallonia (Escalloniales).</title>
        <authorList>
            <person name="Chanderbali A."/>
            <person name="Dervinis C."/>
            <person name="Anghel I."/>
            <person name="Soltis D."/>
            <person name="Soltis P."/>
            <person name="Zapata F."/>
        </authorList>
    </citation>
    <scope>NUCLEOTIDE SEQUENCE</scope>
    <source>
        <strain evidence="1">UCBG92.1500</strain>
        <tissue evidence="1">Leaf</tissue>
    </source>
</reference>
<dbReference type="Proteomes" id="UP001187471">
    <property type="component" value="Unassembled WGS sequence"/>
</dbReference>
<name>A0AA88RFA0_9ASTE</name>
<evidence type="ECO:0000313" key="2">
    <source>
        <dbReference type="Proteomes" id="UP001187471"/>
    </source>
</evidence>